<keyword evidence="2" id="KW-0156">Chromatin regulator</keyword>
<dbReference type="InterPro" id="IPR023696">
    <property type="entry name" value="Ureohydrolase_dom_sf"/>
</dbReference>
<dbReference type="EMBL" id="JAIWQS010000010">
    <property type="protein sequence ID" value="KAJ8753633.1"/>
    <property type="molecule type" value="Genomic_DNA"/>
</dbReference>
<accession>A0AAV8SNV1</accession>
<gene>
    <name evidence="4" type="ORF">K2173_025624</name>
</gene>
<dbReference type="GO" id="GO:0004407">
    <property type="term" value="F:histone deacetylase activity"/>
    <property type="evidence" value="ECO:0007669"/>
    <property type="project" value="TreeGrafter"/>
</dbReference>
<protein>
    <recommendedName>
        <fullName evidence="3">Histone deacetylase domain-containing protein</fullName>
    </recommendedName>
</protein>
<keyword evidence="5" id="KW-1185">Reference proteome</keyword>
<dbReference type="InterPro" id="IPR037138">
    <property type="entry name" value="His_deacetylse_dom_sf"/>
</dbReference>
<dbReference type="GO" id="GO:0000118">
    <property type="term" value="C:histone deacetylase complex"/>
    <property type="evidence" value="ECO:0007669"/>
    <property type="project" value="TreeGrafter"/>
</dbReference>
<reference evidence="4 5" key="1">
    <citation type="submission" date="2021-09" db="EMBL/GenBank/DDBJ databases">
        <title>Genomic insights and catalytic innovation underlie evolution of tropane alkaloids biosynthesis.</title>
        <authorList>
            <person name="Wang Y.-J."/>
            <person name="Tian T."/>
            <person name="Huang J.-P."/>
            <person name="Huang S.-X."/>
        </authorList>
    </citation>
    <scope>NUCLEOTIDE SEQUENCE [LARGE SCALE GENOMIC DNA]</scope>
    <source>
        <strain evidence="4">KIB-2018</strain>
        <tissue evidence="4">Leaf</tissue>
    </source>
</reference>
<dbReference type="PANTHER" id="PTHR10625:SF25">
    <property type="entry name" value="HISTONE DEACETYLASE 18-RELATED"/>
    <property type="match status" value="1"/>
</dbReference>
<comment type="caution">
    <text evidence="4">The sequence shown here is derived from an EMBL/GenBank/DDBJ whole genome shotgun (WGS) entry which is preliminary data.</text>
</comment>
<dbReference type="Proteomes" id="UP001159364">
    <property type="component" value="Linkage Group LG10"/>
</dbReference>
<dbReference type="SUPFAM" id="SSF52768">
    <property type="entry name" value="Arginase/deacetylase"/>
    <property type="match status" value="1"/>
</dbReference>
<dbReference type="PANTHER" id="PTHR10625">
    <property type="entry name" value="HISTONE DEACETYLASE HDAC1-RELATED"/>
    <property type="match status" value="1"/>
</dbReference>
<proteinExistence type="predicted"/>
<dbReference type="Pfam" id="PF00850">
    <property type="entry name" value="Hist_deacetyl"/>
    <property type="match status" value="1"/>
</dbReference>
<organism evidence="4 5">
    <name type="scientific">Erythroxylum novogranatense</name>
    <dbReference type="NCBI Taxonomy" id="1862640"/>
    <lineage>
        <taxon>Eukaryota</taxon>
        <taxon>Viridiplantae</taxon>
        <taxon>Streptophyta</taxon>
        <taxon>Embryophyta</taxon>
        <taxon>Tracheophyta</taxon>
        <taxon>Spermatophyta</taxon>
        <taxon>Magnoliopsida</taxon>
        <taxon>eudicotyledons</taxon>
        <taxon>Gunneridae</taxon>
        <taxon>Pentapetalae</taxon>
        <taxon>rosids</taxon>
        <taxon>fabids</taxon>
        <taxon>Malpighiales</taxon>
        <taxon>Erythroxylaceae</taxon>
        <taxon>Erythroxylum</taxon>
    </lineage>
</organism>
<sequence>MGEVVCREAKSSVRRVGLLYDDRMCKHRTPDGDPHPENPDRIKVIWNKLLSNNIPQRLVTRLLLRLVAFGWNLNEMEVAESSEIMRGVSCEEAEDKHLLTVHSGNHVNLIRSISSIKSDSRRERIASKWNSIYLNEGSSEAAYLAVGSIVENEIGLTRYGV</sequence>
<dbReference type="InterPro" id="IPR023801">
    <property type="entry name" value="His_deacetylse_dom"/>
</dbReference>
<evidence type="ECO:0000313" key="4">
    <source>
        <dbReference type="EMBL" id="KAJ8753633.1"/>
    </source>
</evidence>
<feature type="domain" description="Histone deacetylase" evidence="3">
    <location>
        <begin position="35"/>
        <end position="151"/>
    </location>
</feature>
<keyword evidence="1" id="KW-0678">Repressor</keyword>
<evidence type="ECO:0000259" key="3">
    <source>
        <dbReference type="Pfam" id="PF00850"/>
    </source>
</evidence>
<dbReference type="Gene3D" id="3.40.800.20">
    <property type="entry name" value="Histone deacetylase domain"/>
    <property type="match status" value="1"/>
</dbReference>
<dbReference type="GO" id="GO:0005737">
    <property type="term" value="C:cytoplasm"/>
    <property type="evidence" value="ECO:0007669"/>
    <property type="project" value="TreeGrafter"/>
</dbReference>
<evidence type="ECO:0000256" key="1">
    <source>
        <dbReference type="ARBA" id="ARBA00022491"/>
    </source>
</evidence>
<evidence type="ECO:0000256" key="2">
    <source>
        <dbReference type="ARBA" id="ARBA00022853"/>
    </source>
</evidence>
<dbReference type="AlphaFoldDB" id="A0AAV8SNV1"/>
<dbReference type="GO" id="GO:0040029">
    <property type="term" value="P:epigenetic regulation of gene expression"/>
    <property type="evidence" value="ECO:0007669"/>
    <property type="project" value="TreeGrafter"/>
</dbReference>
<evidence type="ECO:0000313" key="5">
    <source>
        <dbReference type="Proteomes" id="UP001159364"/>
    </source>
</evidence>
<name>A0AAV8SNV1_9ROSI</name>